<protein>
    <submittedName>
        <fullName evidence="2">Uncharacterized protein</fullName>
    </submittedName>
</protein>
<accession>A0A177JZC0</accession>
<dbReference type="AlphaFoldDB" id="A0A177JZC0"/>
<dbReference type="OrthoDB" id="7605005at2"/>
<evidence type="ECO:0000313" key="3">
    <source>
        <dbReference type="Proteomes" id="UP000077262"/>
    </source>
</evidence>
<comment type="caution">
    <text evidence="2">The sequence shown here is derived from an EMBL/GenBank/DDBJ whole genome shotgun (WGS) entry which is preliminary data.</text>
</comment>
<reference evidence="2 3" key="1">
    <citation type="submission" date="2016-02" db="EMBL/GenBank/DDBJ databases">
        <authorList>
            <person name="Wen L."/>
            <person name="He K."/>
            <person name="Yang H."/>
        </authorList>
    </citation>
    <scope>NUCLEOTIDE SEQUENCE [LARGE SCALE GENOMIC DNA]</scope>
    <source>
        <strain evidence="2 3">CD09_2</strain>
    </source>
</reference>
<organism evidence="2 3">
    <name type="scientific">Sphingobium yanoikuyae</name>
    <name type="common">Sphingomonas yanoikuyae</name>
    <dbReference type="NCBI Taxonomy" id="13690"/>
    <lineage>
        <taxon>Bacteria</taxon>
        <taxon>Pseudomonadati</taxon>
        <taxon>Pseudomonadota</taxon>
        <taxon>Alphaproteobacteria</taxon>
        <taxon>Sphingomonadales</taxon>
        <taxon>Sphingomonadaceae</taxon>
        <taxon>Sphingobium</taxon>
    </lineage>
</organism>
<name>A0A177JZC0_SPHYA</name>
<sequence>MSCDPPAPKAATTCGPCSASERNRYFPGRRLTVADYQLEQRHLIERRRLINRAMLGWGVVEGMAVETITQDAEKNRGVVVGPGFALDPRGRELVACDAVELRSACDILWLERSKGCPEPAEPPQQEEGDAAPRHYLVSAHYAERPVGSVSIGDDCTPARCEATHVCETVVYSLIRIDACPSGLAPCPDPFWPRGDCPAVDERWWSVPEPAPGADPAIARISDRGTHRQLAKWSLDRLDKGLCRIDCLDRLGPLLVALDDGVPLACVTVGFDCGKPYVMSVDDNWYPRRLASPNPTLFDLIRGCDLTRIKDVGWAEWLPHDRRVVPFNAFAKKFSAPPPVSNPKAKRYKGEPVATDFWLCFTGPVQTASLTADIFAITLIQRDENEDVGEVRRMPVRAIDVAPQTAGDPDGTTRACRPRVSFRFWNGEINPDNSSGFEQETLVEIEVRTAFIIDALGQKVAGGGRYVPSDDCAPGGRFLSSFVVEPSPEEHDGGEADGGDRDNVPAGPPDVKKQDDPSQRAATPPAQEA</sequence>
<feature type="region of interest" description="Disordered" evidence="1">
    <location>
        <begin position="481"/>
        <end position="528"/>
    </location>
</feature>
<dbReference type="EMBL" id="LSTR01000020">
    <property type="protein sequence ID" value="OAH46520.1"/>
    <property type="molecule type" value="Genomic_DNA"/>
</dbReference>
<dbReference type="Proteomes" id="UP000077262">
    <property type="component" value="Unassembled WGS sequence"/>
</dbReference>
<proteinExistence type="predicted"/>
<evidence type="ECO:0000256" key="1">
    <source>
        <dbReference type="SAM" id="MobiDB-lite"/>
    </source>
</evidence>
<gene>
    <name evidence="2" type="ORF">AX777_01240</name>
</gene>
<dbReference type="RefSeq" id="WP_017498945.1">
    <property type="nucleotide sequence ID" value="NZ_LSTR01000020.1"/>
</dbReference>
<feature type="compositionally biased region" description="Basic and acidic residues" evidence="1">
    <location>
        <begin position="487"/>
        <end position="502"/>
    </location>
</feature>
<evidence type="ECO:0000313" key="2">
    <source>
        <dbReference type="EMBL" id="OAH46520.1"/>
    </source>
</evidence>